<sequence length="221" mass="24902">MKTKFQPFATALIGSMPRSQAVATAKADLAQKKISHQEYDQILLQETQKVVQLQTDAGLDIIVDGELGRDNYMSFVADKVPGIELKSLAEISQYISDKVNFEKSLEESDVTNAQMNNPVVTQRIDVNAHLEDQEVQALQTLTKKPIKVTIPSPYLLTRTMWLEEITGEIYEDRQELGQDVVQLLSNEVRRLIAAGVDIIQMDEPILSDVVFNQDQKSDSFY</sequence>
<dbReference type="STRING" id="1218492.JG30_01340"/>
<evidence type="ECO:0000256" key="2">
    <source>
        <dbReference type="ARBA" id="ARBA00022723"/>
    </source>
</evidence>
<dbReference type="InterPro" id="IPR002629">
    <property type="entry name" value="Met_Synth_C/arc"/>
</dbReference>
<comment type="caution">
    <text evidence="5">The sequence shown here is derived from an EMBL/GenBank/DDBJ whole genome shotgun (WGS) entry which is preliminary data.</text>
</comment>
<feature type="domain" description="Cobalamin-independent methionine synthase MetE C-terminal/archaeal" evidence="4">
    <location>
        <begin position="8"/>
        <end position="218"/>
    </location>
</feature>
<organism evidence="5 6">
    <name type="scientific">Bombilactobacillus mellifer</name>
    <dbReference type="NCBI Taxonomy" id="1218492"/>
    <lineage>
        <taxon>Bacteria</taxon>
        <taxon>Bacillati</taxon>
        <taxon>Bacillota</taxon>
        <taxon>Bacilli</taxon>
        <taxon>Lactobacillales</taxon>
        <taxon>Lactobacillaceae</taxon>
        <taxon>Bombilactobacillus</taxon>
    </lineage>
</organism>
<dbReference type="AlphaFoldDB" id="A0A0F4LX89"/>
<evidence type="ECO:0000256" key="1">
    <source>
        <dbReference type="ARBA" id="ARBA00001947"/>
    </source>
</evidence>
<keyword evidence="2" id="KW-0479">Metal-binding</keyword>
<dbReference type="GO" id="GO:0008270">
    <property type="term" value="F:zinc ion binding"/>
    <property type="evidence" value="ECO:0007669"/>
    <property type="project" value="InterPro"/>
</dbReference>
<keyword evidence="3" id="KW-0862">Zinc</keyword>
<dbReference type="OrthoDB" id="244285at2"/>
<gene>
    <name evidence="5" type="ORF">JG30_01340</name>
</gene>
<dbReference type="HOGENOM" id="CLU_1249320_0_0_9"/>
<evidence type="ECO:0000313" key="6">
    <source>
        <dbReference type="Proteomes" id="UP000033558"/>
    </source>
</evidence>
<accession>A0A0F4LX89</accession>
<proteinExistence type="predicted"/>
<dbReference type="EMBL" id="JXJQ01000002">
    <property type="protein sequence ID" value="KJY63225.1"/>
    <property type="molecule type" value="Genomic_DNA"/>
</dbReference>
<dbReference type="PANTHER" id="PTHR30519">
    <property type="entry name" value="5-METHYLTETRAHYDROPTEROYLTRIGLUTAMATE--HOMOCYSTEINE METHYLTRANSFERASE"/>
    <property type="match status" value="1"/>
</dbReference>
<dbReference type="Proteomes" id="UP000033558">
    <property type="component" value="Unassembled WGS sequence"/>
</dbReference>
<dbReference type="PATRIC" id="fig|1218492.5.peg.247"/>
<dbReference type="SUPFAM" id="SSF51726">
    <property type="entry name" value="UROD/MetE-like"/>
    <property type="match status" value="1"/>
</dbReference>
<name>A0A0F4LX89_9LACO</name>
<dbReference type="Gene3D" id="3.20.20.210">
    <property type="match status" value="1"/>
</dbReference>
<evidence type="ECO:0000313" key="5">
    <source>
        <dbReference type="EMBL" id="KJY63225.1"/>
    </source>
</evidence>
<dbReference type="GO" id="GO:0003871">
    <property type="term" value="F:5-methyltetrahydropteroyltriglutamate-homocysteine S-methyltransferase activity"/>
    <property type="evidence" value="ECO:0007669"/>
    <property type="project" value="InterPro"/>
</dbReference>
<evidence type="ECO:0000256" key="3">
    <source>
        <dbReference type="ARBA" id="ARBA00022833"/>
    </source>
</evidence>
<protein>
    <recommendedName>
        <fullName evidence="4">Cobalamin-independent methionine synthase MetE C-terminal/archaeal domain-containing protein</fullName>
    </recommendedName>
</protein>
<dbReference type="Pfam" id="PF01717">
    <property type="entry name" value="Meth_synt_2"/>
    <property type="match status" value="1"/>
</dbReference>
<dbReference type="InterPro" id="IPR038071">
    <property type="entry name" value="UROD/MetE-like_sf"/>
</dbReference>
<keyword evidence="6" id="KW-1185">Reference proteome</keyword>
<evidence type="ECO:0000259" key="4">
    <source>
        <dbReference type="Pfam" id="PF01717"/>
    </source>
</evidence>
<dbReference type="GO" id="GO:0009086">
    <property type="term" value="P:methionine biosynthetic process"/>
    <property type="evidence" value="ECO:0007669"/>
    <property type="project" value="InterPro"/>
</dbReference>
<reference evidence="5 6" key="1">
    <citation type="submission" date="2015-01" db="EMBL/GenBank/DDBJ databases">
        <title>Comparative genomics of the lactic acid bacteria isolated from the honey bee gut.</title>
        <authorList>
            <person name="Ellegaard K.M."/>
            <person name="Tamarit D."/>
            <person name="Javelind E."/>
            <person name="Olofsson T."/>
            <person name="Andersson S.G."/>
            <person name="Vasquez A."/>
        </authorList>
    </citation>
    <scope>NUCLEOTIDE SEQUENCE [LARGE SCALE GENOMIC DNA]</scope>
    <source>
        <strain evidence="5 6">Bin4</strain>
    </source>
</reference>
<comment type="cofactor">
    <cofactor evidence="1">
        <name>Zn(2+)</name>
        <dbReference type="ChEBI" id="CHEBI:29105"/>
    </cofactor>
</comment>